<accession>A0A8T1RJ54</accession>
<dbReference type="EMBL" id="CM031809">
    <property type="protein sequence ID" value="KAG6666904.1"/>
    <property type="molecule type" value="Genomic_DNA"/>
</dbReference>
<dbReference type="EMBL" id="CM031825">
    <property type="protein sequence ID" value="KAG6730072.1"/>
    <property type="molecule type" value="Genomic_DNA"/>
</dbReference>
<proteinExistence type="predicted"/>
<dbReference type="EMBL" id="CM031825">
    <property type="protein sequence ID" value="KAG6730071.1"/>
    <property type="molecule type" value="Genomic_DNA"/>
</dbReference>
<organism evidence="2 4">
    <name type="scientific">Carya illinoinensis</name>
    <name type="common">Pecan</name>
    <dbReference type="NCBI Taxonomy" id="32201"/>
    <lineage>
        <taxon>Eukaryota</taxon>
        <taxon>Viridiplantae</taxon>
        <taxon>Streptophyta</taxon>
        <taxon>Embryophyta</taxon>
        <taxon>Tracheophyta</taxon>
        <taxon>Spermatophyta</taxon>
        <taxon>Magnoliopsida</taxon>
        <taxon>eudicotyledons</taxon>
        <taxon>Gunneridae</taxon>
        <taxon>Pentapetalae</taxon>
        <taxon>rosids</taxon>
        <taxon>fabids</taxon>
        <taxon>Fagales</taxon>
        <taxon>Juglandaceae</taxon>
        <taxon>Carya</taxon>
    </lineage>
</organism>
<dbReference type="EMBL" id="CM031825">
    <property type="protein sequence ID" value="KAG6730070.1"/>
    <property type="molecule type" value="Genomic_DNA"/>
</dbReference>
<dbReference type="Proteomes" id="UP000811246">
    <property type="component" value="Chromosome 1"/>
</dbReference>
<dbReference type="EMBL" id="CM031825">
    <property type="protein sequence ID" value="KAG6730069.1"/>
    <property type="molecule type" value="Genomic_DNA"/>
</dbReference>
<feature type="region of interest" description="Disordered" evidence="1">
    <location>
        <begin position="15"/>
        <end position="38"/>
    </location>
</feature>
<dbReference type="EMBL" id="CM031809">
    <property type="protein sequence ID" value="KAG6666907.1"/>
    <property type="molecule type" value="Genomic_DNA"/>
</dbReference>
<dbReference type="EMBL" id="CM031825">
    <property type="protein sequence ID" value="KAG6730073.1"/>
    <property type="molecule type" value="Genomic_DNA"/>
</dbReference>
<evidence type="ECO:0000313" key="2">
    <source>
        <dbReference type="EMBL" id="KAG6666906.1"/>
    </source>
</evidence>
<gene>
    <name evidence="2" type="ORF">CIPAW_01G063400</name>
    <name evidence="3" type="ORF">I3842_01G061000</name>
</gene>
<evidence type="ECO:0008006" key="5">
    <source>
        <dbReference type="Google" id="ProtNLM"/>
    </source>
</evidence>
<dbReference type="EMBL" id="CM031809">
    <property type="protein sequence ID" value="KAG6666906.1"/>
    <property type="molecule type" value="Genomic_DNA"/>
</dbReference>
<evidence type="ECO:0000256" key="1">
    <source>
        <dbReference type="SAM" id="MobiDB-lite"/>
    </source>
</evidence>
<dbReference type="EMBL" id="CM031809">
    <property type="protein sequence ID" value="KAG6666905.1"/>
    <property type="molecule type" value="Genomic_DNA"/>
</dbReference>
<dbReference type="Proteomes" id="UP000811609">
    <property type="component" value="Chromosome 1"/>
</dbReference>
<keyword evidence="4" id="KW-1185">Reference proteome</keyword>
<dbReference type="PANTHER" id="PTHR46410:SF23">
    <property type="entry name" value="AT-RICH INTERACTIVE DOMAIN-CONTAINING PROTEIN 1 ISOFORM X1"/>
    <property type="match status" value="1"/>
</dbReference>
<reference evidence="2" key="1">
    <citation type="submission" date="2020-12" db="EMBL/GenBank/DDBJ databases">
        <title>WGS assembly of Carya illinoinensis cv. Pawnee.</title>
        <authorList>
            <person name="Platts A."/>
            <person name="Shu S."/>
            <person name="Wright S."/>
            <person name="Barry K."/>
            <person name="Edger P."/>
            <person name="Pires J.C."/>
            <person name="Schmutz J."/>
        </authorList>
    </citation>
    <scope>NUCLEOTIDE SEQUENCE</scope>
    <source>
        <tissue evidence="2">Leaf</tissue>
    </source>
</reference>
<dbReference type="AlphaFoldDB" id="A0A8T1RJ54"/>
<protein>
    <recommendedName>
        <fullName evidence="5">AT-rich interactive domain-containing protein 1-like</fullName>
    </recommendedName>
</protein>
<comment type="caution">
    <text evidence="2">The sequence shown here is derived from an EMBL/GenBank/DDBJ whole genome shotgun (WGS) entry which is preliminary data.</text>
</comment>
<feature type="compositionally biased region" description="Basic and acidic residues" evidence="1">
    <location>
        <begin position="15"/>
        <end position="25"/>
    </location>
</feature>
<name>A0A8T1RJ54_CARIL</name>
<evidence type="ECO:0000313" key="4">
    <source>
        <dbReference type="Proteomes" id="UP000811609"/>
    </source>
</evidence>
<dbReference type="PANTHER" id="PTHR46410">
    <property type="entry name" value="AT-RICH INTERACTIVE DOMAIN-CONTAINING PROTEIN 2"/>
    <property type="match status" value="1"/>
</dbReference>
<evidence type="ECO:0000313" key="3">
    <source>
        <dbReference type="EMBL" id="KAG6730069.1"/>
    </source>
</evidence>
<reference evidence="3" key="2">
    <citation type="submission" date="2021-01" db="EMBL/GenBank/DDBJ databases">
        <authorList>
            <person name="Lovell J.T."/>
            <person name="Bentley N."/>
            <person name="Bhattarai G."/>
            <person name="Jenkins J.W."/>
            <person name="Sreedasyam A."/>
            <person name="Alarcon Y."/>
            <person name="Bock C."/>
            <person name="Boston L."/>
            <person name="Carlson J."/>
            <person name="Cervantes K."/>
            <person name="Clermont K."/>
            <person name="Krom N."/>
            <person name="Kubenka K."/>
            <person name="Mamidi S."/>
            <person name="Mattison C."/>
            <person name="Monteros M."/>
            <person name="Pisani C."/>
            <person name="Plott C."/>
            <person name="Rajasekar S."/>
            <person name="Rhein H.S."/>
            <person name="Rohla C."/>
            <person name="Song M."/>
            <person name="Hilaire R.S."/>
            <person name="Shu S."/>
            <person name="Wells L."/>
            <person name="Wang X."/>
            <person name="Webber J."/>
            <person name="Heerema R.J."/>
            <person name="Klein P."/>
            <person name="Conner P."/>
            <person name="Grauke L."/>
            <person name="Grimwood J."/>
            <person name="Schmutz J."/>
            <person name="Randall J.J."/>
        </authorList>
    </citation>
    <scope>NUCLEOTIDE SEQUENCE</scope>
    <source>
        <tissue evidence="3">Leaf</tissue>
    </source>
</reference>
<sequence>MDCLPGLTAITAKVPDKKNDGEYPHLESASDEVESNGSEKCFGDEGLSGLDLVGRIDDSDSFCNEGGEVIVLNGDGNDVIDEKKTCLDSSESVVNERGGGNLCFNIEVNSLVAELDAGKGCDVDDDGVVVLDPESFCGKRKRESLCGMLNWVMGVAKNPCDPAVGSLPERSKWKSHGKEMMWKQVLLAREAIFLKMRVDSNADQWQRTQKMHPCMYDDQIGSNYNFRERSRRCNSEKMMFQIEACSESPSATQSDLDKTSCAVGVENGINNQLLGTSDLFTEDSGLDKYVPKRISWRPCFKAEVQEWTGVTSESDLKWLGTRVWPLEKVDQRYIIERDPIGKGRQDSCGCEVPASIECVRFHVAEKRLRVKRELGSAYYQWEFQKMGEEVKLLWTEEEQQKFKAILDSNHPTLQRCFWDQNFRSFPTRSRADLVSYYFNVFLLERRGYQNRFTPNIIDSDDEELESGLLTNGIGHEAEKLQTSIFYSPKKPHTNFR</sequence>
<dbReference type="EMBL" id="CM031809">
    <property type="protein sequence ID" value="KAG6666903.1"/>
    <property type="molecule type" value="Genomic_DNA"/>
</dbReference>